<dbReference type="EMBL" id="AP024702">
    <property type="protein sequence ID" value="BCX48534.1"/>
    <property type="molecule type" value="Genomic_DNA"/>
</dbReference>
<name>A0ABM7RAR6_9BACT</name>
<evidence type="ECO:0000313" key="2">
    <source>
        <dbReference type="EMBL" id="BCX48524.1"/>
    </source>
</evidence>
<keyword evidence="1" id="KW-0732">Signal</keyword>
<evidence type="ECO:0000256" key="1">
    <source>
        <dbReference type="SAM" id="SignalP"/>
    </source>
</evidence>
<gene>
    <name evidence="2" type="ORF">HAHE_24320</name>
    <name evidence="3" type="ORF">HAHE_24420</name>
    <name evidence="4" type="ORF">HAHE_26000</name>
</gene>
<keyword evidence="5" id="KW-1185">Reference proteome</keyword>
<evidence type="ECO:0000313" key="5">
    <source>
        <dbReference type="Proteomes" id="UP001374893"/>
    </source>
</evidence>
<dbReference type="EMBL" id="AP024702">
    <property type="protein sequence ID" value="BCX48692.1"/>
    <property type="molecule type" value="Genomic_DNA"/>
</dbReference>
<proteinExistence type="predicted"/>
<reference evidence="2 5" key="1">
    <citation type="submission" date="2021-06" db="EMBL/GenBank/DDBJ databases">
        <title>Complete genome of Haloferula helveola possessing various polysaccharide degrading enzymes.</title>
        <authorList>
            <person name="Takami H."/>
            <person name="Huang C."/>
            <person name="Hamasaki K."/>
        </authorList>
    </citation>
    <scope>NUCLEOTIDE SEQUENCE [LARGE SCALE GENOMIC DNA]</scope>
    <source>
        <strain evidence="2 5">CN-1</strain>
    </source>
</reference>
<dbReference type="Proteomes" id="UP001374893">
    <property type="component" value="Chromosome"/>
</dbReference>
<protein>
    <submittedName>
        <fullName evidence="2">Uncharacterized protein</fullName>
    </submittedName>
</protein>
<dbReference type="RefSeq" id="WP_338684808.1">
    <property type="nucleotide sequence ID" value="NZ_AP024702.1"/>
</dbReference>
<feature type="signal peptide" evidence="1">
    <location>
        <begin position="1"/>
        <end position="20"/>
    </location>
</feature>
<dbReference type="EMBL" id="AP024702">
    <property type="protein sequence ID" value="BCX48524.1"/>
    <property type="molecule type" value="Genomic_DNA"/>
</dbReference>
<evidence type="ECO:0000313" key="4">
    <source>
        <dbReference type="EMBL" id="BCX48692.1"/>
    </source>
</evidence>
<accession>A0ABM7RAR6</accession>
<sequence length="149" mass="17057">MKHALAIFFAVLALLAMVDAKPKAEKKGVTFFELEFQEKREAIRIYKIKGTKELNPTNSDRIRRAFDAKELEPPELLDVLVDYFAVRIDGELLFVVEMEHRGFTVFPAKESEGGIERPIAGARLLGKLPNVKDLLKRDFREGEPKDRDK</sequence>
<organism evidence="2 5">
    <name type="scientific">Haloferula helveola</name>
    <dbReference type="NCBI Taxonomy" id="490095"/>
    <lineage>
        <taxon>Bacteria</taxon>
        <taxon>Pseudomonadati</taxon>
        <taxon>Verrucomicrobiota</taxon>
        <taxon>Verrucomicrobiia</taxon>
        <taxon>Verrucomicrobiales</taxon>
        <taxon>Verrucomicrobiaceae</taxon>
        <taxon>Haloferula</taxon>
    </lineage>
</organism>
<feature type="chain" id="PRO_5045028623" evidence="1">
    <location>
        <begin position="21"/>
        <end position="149"/>
    </location>
</feature>
<evidence type="ECO:0000313" key="3">
    <source>
        <dbReference type="EMBL" id="BCX48534.1"/>
    </source>
</evidence>